<dbReference type="PROSITE" id="PS00232">
    <property type="entry name" value="CADHERIN_1"/>
    <property type="match status" value="2"/>
</dbReference>
<keyword evidence="5" id="KW-0130">Cell adhesion</keyword>
<keyword evidence="6" id="KW-1133">Transmembrane helix</keyword>
<dbReference type="InterPro" id="IPR050971">
    <property type="entry name" value="Cadherin-domain_protein"/>
</dbReference>
<dbReference type="InterPro" id="IPR020894">
    <property type="entry name" value="Cadherin_CS"/>
</dbReference>
<reference evidence="11" key="1">
    <citation type="submission" date="2025-08" db="UniProtKB">
        <authorList>
            <consortium name="RefSeq"/>
        </authorList>
    </citation>
    <scope>IDENTIFICATION</scope>
    <source>
        <tissue evidence="11">Muscle</tissue>
    </source>
</reference>
<evidence type="ECO:0000256" key="7">
    <source>
        <dbReference type="ARBA" id="ARBA00023136"/>
    </source>
</evidence>
<keyword evidence="10" id="KW-1185">Reference proteome</keyword>
<feature type="domain" description="Cadherin" evidence="9">
    <location>
        <begin position="312"/>
        <end position="425"/>
    </location>
</feature>
<feature type="non-terminal residue" evidence="11">
    <location>
        <position position="824"/>
    </location>
</feature>
<organism evidence="10 11">
    <name type="scientific">Limulus polyphemus</name>
    <name type="common">Atlantic horseshoe crab</name>
    <dbReference type="NCBI Taxonomy" id="6850"/>
    <lineage>
        <taxon>Eukaryota</taxon>
        <taxon>Metazoa</taxon>
        <taxon>Ecdysozoa</taxon>
        <taxon>Arthropoda</taxon>
        <taxon>Chelicerata</taxon>
        <taxon>Merostomata</taxon>
        <taxon>Xiphosura</taxon>
        <taxon>Limulidae</taxon>
        <taxon>Limulus</taxon>
    </lineage>
</organism>
<dbReference type="GeneID" id="106472276"/>
<evidence type="ECO:0000256" key="8">
    <source>
        <dbReference type="PROSITE-ProRule" id="PRU00043"/>
    </source>
</evidence>
<proteinExistence type="predicted"/>
<feature type="domain" description="Cadherin" evidence="9">
    <location>
        <begin position="586"/>
        <end position="643"/>
    </location>
</feature>
<dbReference type="Pfam" id="PF00028">
    <property type="entry name" value="Cadherin"/>
    <property type="match status" value="2"/>
</dbReference>
<dbReference type="SMART" id="SM00112">
    <property type="entry name" value="CA"/>
    <property type="match status" value="5"/>
</dbReference>
<dbReference type="RefSeq" id="XP_022256582.1">
    <property type="nucleotide sequence ID" value="XM_022400874.1"/>
</dbReference>
<keyword evidence="7" id="KW-0472">Membrane</keyword>
<sequence>MDAGEPSFSYTRRLMKSKHGGGLLCFGNNSLTTELFAKETTRCSAVDKMHGRQIDMTGRVDMKCNDVVKFQNCLNIAYSSIQPLYNKLTTRNAPNIEVSHNMRVLKLPRETKAGTIIYRLKGHDFDIPDVLTFGIRGTGASDLLDVQAASFTEADVILRKRPTENEYKFTVFVTDGVQTTEDESTIIITDVTRLSSPFLDYEPVIQLPENTAQNTTVGYVLAREKENSNLPVQFELRGSEKFSIKYVFGPRGTSKAEINVIQTVDYERRNMYRLQILALNAWTNETVDTRNIAVVDIVVTVEDVQDTPPVFMDLPSLVKLSESLRPGDKVLRVRAVDGDFGNQRSISYSFLPDAPWNSFFTINSSSGEITLAKPINELRQQYGAAIPLLLGLQAREISLSGTSPLETTAEVALLLVDTENHPPKFANTRYVGTIGEGSPALTAVHWGGATIARVTDDDQGKNGSFRLFLDGDADTFEVQPSSGANQLDFAILVKHPAGIDYESNDRKYLDFRLVVRETQASIPLSATAEVRVTILDTNDNIPQFKKLRYEASVSENADPGTFVTKIETFILSKTYIFYLCPNSLILNSETGVITLRTLEGMDRERVPEYTLIVETRDNLGRGNKNVVELLLHLVDANDNVPTFLQPRYDAVLNTDMKTFNQRLIVKAFDADETGPNSKVTYEIVSGNYQDKFRINPISGEITLKEPLVEVNRQGDLNNDKLPPITLNVRAHDHGVPVQSSTVEIRVHNQEYLNRTISFIIPLPVEGVLDRKDEIETSFNTLTGARVNIYSVRPHNDSQVRSVASAWVAYPLNSMIDVMNMKNAI</sequence>
<keyword evidence="2" id="KW-0812">Transmembrane</keyword>
<protein>
    <submittedName>
        <fullName evidence="11">Cadherin-86C-like</fullName>
    </submittedName>
</protein>
<gene>
    <name evidence="11" type="primary">LOC106472276</name>
</gene>
<evidence type="ECO:0000256" key="3">
    <source>
        <dbReference type="ARBA" id="ARBA00022737"/>
    </source>
</evidence>
<evidence type="ECO:0000256" key="2">
    <source>
        <dbReference type="ARBA" id="ARBA00022692"/>
    </source>
</evidence>
<dbReference type="Gene3D" id="2.60.40.60">
    <property type="entry name" value="Cadherins"/>
    <property type="match status" value="6"/>
</dbReference>
<keyword evidence="3" id="KW-0677">Repeat</keyword>
<name>A0ABM1TL26_LIMPO</name>
<dbReference type="SUPFAM" id="SSF49313">
    <property type="entry name" value="Cadherin-like"/>
    <property type="match status" value="5"/>
</dbReference>
<feature type="domain" description="Cadherin" evidence="9">
    <location>
        <begin position="205"/>
        <end position="311"/>
    </location>
</feature>
<evidence type="ECO:0000313" key="10">
    <source>
        <dbReference type="Proteomes" id="UP000694941"/>
    </source>
</evidence>
<comment type="subcellular location">
    <subcellularLocation>
        <location evidence="1">Membrane</location>
    </subcellularLocation>
</comment>
<evidence type="ECO:0000256" key="6">
    <source>
        <dbReference type="ARBA" id="ARBA00022989"/>
    </source>
</evidence>
<dbReference type="PANTHER" id="PTHR24025">
    <property type="entry name" value="DESMOGLEIN FAMILY MEMBER"/>
    <property type="match status" value="1"/>
</dbReference>
<dbReference type="CDD" id="cd11304">
    <property type="entry name" value="Cadherin_repeat"/>
    <property type="match status" value="5"/>
</dbReference>
<dbReference type="PANTHER" id="PTHR24025:SF23">
    <property type="entry name" value="NEURAL-CADHERIN"/>
    <property type="match status" value="1"/>
</dbReference>
<accession>A0ABM1TL26</accession>
<evidence type="ECO:0000256" key="1">
    <source>
        <dbReference type="ARBA" id="ARBA00004370"/>
    </source>
</evidence>
<evidence type="ECO:0000313" key="11">
    <source>
        <dbReference type="RefSeq" id="XP_022256582.1"/>
    </source>
</evidence>
<dbReference type="Proteomes" id="UP000694941">
    <property type="component" value="Unplaced"/>
</dbReference>
<dbReference type="InterPro" id="IPR015919">
    <property type="entry name" value="Cadherin-like_sf"/>
</dbReference>
<keyword evidence="4 8" id="KW-0106">Calcium</keyword>
<feature type="domain" description="Cadherin" evidence="9">
    <location>
        <begin position="426"/>
        <end position="544"/>
    </location>
</feature>
<dbReference type="PROSITE" id="PS50268">
    <property type="entry name" value="CADHERIN_2"/>
    <property type="match status" value="5"/>
</dbReference>
<evidence type="ECO:0000256" key="4">
    <source>
        <dbReference type="ARBA" id="ARBA00022837"/>
    </source>
</evidence>
<evidence type="ECO:0000259" key="9">
    <source>
        <dbReference type="PROSITE" id="PS50268"/>
    </source>
</evidence>
<dbReference type="InterPro" id="IPR002126">
    <property type="entry name" value="Cadherin-like_dom"/>
</dbReference>
<dbReference type="PRINTS" id="PR00205">
    <property type="entry name" value="CADHERIN"/>
</dbReference>
<feature type="domain" description="Cadherin" evidence="9">
    <location>
        <begin position="665"/>
        <end position="763"/>
    </location>
</feature>
<evidence type="ECO:0000256" key="5">
    <source>
        <dbReference type="ARBA" id="ARBA00022889"/>
    </source>
</evidence>